<dbReference type="NCBIfam" id="TIGR01484">
    <property type="entry name" value="HAD-SF-IIB"/>
    <property type="match status" value="1"/>
</dbReference>
<dbReference type="InterPro" id="IPR003337">
    <property type="entry name" value="Trehalose_PPase"/>
</dbReference>
<evidence type="ECO:0000256" key="3">
    <source>
        <dbReference type="SAM" id="MobiDB-lite"/>
    </source>
</evidence>
<dbReference type="CDD" id="cd03788">
    <property type="entry name" value="GT20_TPS"/>
    <property type="match status" value="1"/>
</dbReference>
<dbReference type="GO" id="GO:0005992">
    <property type="term" value="P:trehalose biosynthetic process"/>
    <property type="evidence" value="ECO:0007669"/>
    <property type="project" value="InterPro"/>
</dbReference>
<dbReference type="InterPro" id="IPR036412">
    <property type="entry name" value="HAD-like_sf"/>
</dbReference>
<dbReference type="Pfam" id="PF02358">
    <property type="entry name" value="Trehalose_PPase"/>
    <property type="match status" value="1"/>
</dbReference>
<reference evidence="4" key="2">
    <citation type="submission" date="2023-02" db="EMBL/GenBank/DDBJ databases">
        <authorList>
            <consortium name="DOE Joint Genome Institute"/>
            <person name="Mondo S.J."/>
            <person name="Chang Y."/>
            <person name="Wang Y."/>
            <person name="Ahrendt S."/>
            <person name="Andreopoulos W."/>
            <person name="Barry K."/>
            <person name="Beard J."/>
            <person name="Benny G.L."/>
            <person name="Blankenship S."/>
            <person name="Bonito G."/>
            <person name="Cuomo C."/>
            <person name="Desiro A."/>
            <person name="Gervers K.A."/>
            <person name="Hundley H."/>
            <person name="Kuo A."/>
            <person name="LaButti K."/>
            <person name="Lang B.F."/>
            <person name="Lipzen A."/>
            <person name="O'Donnell K."/>
            <person name="Pangilinan J."/>
            <person name="Reynolds N."/>
            <person name="Sandor L."/>
            <person name="Smith M.W."/>
            <person name="Tsang A."/>
            <person name="Grigoriev I.V."/>
            <person name="Stajich J.E."/>
            <person name="Spatafora J.W."/>
        </authorList>
    </citation>
    <scope>NUCLEOTIDE SEQUENCE</scope>
    <source>
        <strain evidence="4">RSA 2281</strain>
    </source>
</reference>
<dbReference type="Gene3D" id="3.30.70.1020">
    <property type="entry name" value="Trehalose-6-phosphate phosphatase related protein, domain 2"/>
    <property type="match status" value="1"/>
</dbReference>
<dbReference type="InterPro" id="IPR001830">
    <property type="entry name" value="Glyco_trans_20"/>
</dbReference>
<sequence length="904" mass="102125">MTGGRVLCASLFLPYTVDFQIAKDKKSRYIATTTAPPRNTPPVIGTPSSVAVPEQQPTPKPPVTTTTTATTNTLIDSLAAQKQQQQQQASGTGGANTATAITNNRQVEQQQQQQQQQKETAKNEQEDVFDFRKPEQLVQPKSKAQREEDLKRLPELQVLHQYRHRQNSIDSPSVFDQAPWSVRPCIAGNIGLHNAILSIREKIDKKCMWVGTLGMSTDPLSHQTRGNIRSTMMMEHDSIPVMPSDAEFEGHYNRYCKQVLWPYFHYVVQDDLQNMMYQDDAWDAYVALNQRFADVIVENYQEGDILWVNDYHLMLLPGMLRKKLPNAIIGFFLHIPFPSSELFRCLPTRKQLLQGMLEADLIGFQTYSFARHFLQTCSRILSVDATPSGIQMDTHYVSVGIYPIGIDINALNKKRSAPEVLRSIDMLREKYAGKKLIVARDKLDYIKGVRQKLLAFEQFLVCHPEWRGKVVLIQIALSTAEKNELRAHITDVVSRVNSKFSNISYQPIVFLHQDISFSQYLALLTAADASLITPLRDGMNLTSHEYIVCQENNHGPLILSEFTGTYGSFGACLRVNPWDYRQVGDAIHEALSMGEEEKQGRWKELYKSIVTNSAQNYASSIISELSKIRSDEMHRMSAQIPLLDVDHVMQLFKASKNPLFLFDYGGTLVPHGKDAGANDMDRLTELLTKLTQTSAVYVISGRTQVNIDRDLGSIPNLGLSAENGYHIRPRGENWQLVYQSVDLSWMPAVKQIFQYYTERTPGAHVETKDISIVWHYRSSTVGQDAQFAKWQAGECQNHIADSVNKNFQVHAVTGKTTIEVLPHDINKSAIANRILQDIQPDFVLAIGDDRMDEEMFAFLNKQKIPNVITCTVGSRSTEAKYFVPNVQSVHNTLEAFTTTTTSTV</sequence>
<gene>
    <name evidence="4" type="ORF">BDA99DRAFT_508150</name>
</gene>
<dbReference type="Pfam" id="PF00982">
    <property type="entry name" value="Glyco_transf_20"/>
    <property type="match status" value="1"/>
</dbReference>
<organism evidence="4 5">
    <name type="scientific">Phascolomyces articulosus</name>
    <dbReference type="NCBI Taxonomy" id="60185"/>
    <lineage>
        <taxon>Eukaryota</taxon>
        <taxon>Fungi</taxon>
        <taxon>Fungi incertae sedis</taxon>
        <taxon>Mucoromycota</taxon>
        <taxon>Mucoromycotina</taxon>
        <taxon>Mucoromycetes</taxon>
        <taxon>Mucorales</taxon>
        <taxon>Lichtheimiaceae</taxon>
        <taxon>Phascolomyces</taxon>
    </lineage>
</organism>
<dbReference type="Gene3D" id="3.40.50.2000">
    <property type="entry name" value="Glycogen Phosphorylase B"/>
    <property type="match status" value="2"/>
</dbReference>
<evidence type="ECO:0000313" key="4">
    <source>
        <dbReference type="EMBL" id="KAI9265258.1"/>
    </source>
</evidence>
<dbReference type="FunFam" id="3.40.50.1000:FF:000052">
    <property type="entry name" value="Alpha,alpha-trehalose-phosphate synthase [UDP-forming] 6"/>
    <property type="match status" value="1"/>
</dbReference>
<feature type="region of interest" description="Disordered" evidence="3">
    <location>
        <begin position="106"/>
        <end position="149"/>
    </location>
</feature>
<keyword evidence="5" id="KW-1185">Reference proteome</keyword>
<evidence type="ECO:0000256" key="1">
    <source>
        <dbReference type="ARBA" id="ARBA00005409"/>
    </source>
</evidence>
<dbReference type="GO" id="GO:0005946">
    <property type="term" value="C:alpha,alpha-trehalose-phosphate synthase complex (UDP-forming)"/>
    <property type="evidence" value="ECO:0007669"/>
    <property type="project" value="TreeGrafter"/>
</dbReference>
<dbReference type="FunFam" id="3.30.70.1020:FF:000001">
    <property type="entry name" value="Alpha,alpha-trehalose-phosphate synthase [UDP-forming] 1"/>
    <property type="match status" value="1"/>
</dbReference>
<dbReference type="GO" id="GO:0003825">
    <property type="term" value="F:alpha,alpha-trehalose-phosphate synthase (UDP-forming) activity"/>
    <property type="evidence" value="ECO:0007669"/>
    <property type="project" value="TreeGrafter"/>
</dbReference>
<dbReference type="FunFam" id="3.40.50.2000:FF:000036">
    <property type="entry name" value="Alpha,alpha-trehalose-phosphate synthase subunit Tps2"/>
    <property type="match status" value="1"/>
</dbReference>
<accession>A0AAD5KCH3</accession>
<dbReference type="GO" id="GO:0005829">
    <property type="term" value="C:cytosol"/>
    <property type="evidence" value="ECO:0007669"/>
    <property type="project" value="TreeGrafter"/>
</dbReference>
<dbReference type="EMBL" id="JAIXMP010000011">
    <property type="protein sequence ID" value="KAI9265258.1"/>
    <property type="molecule type" value="Genomic_DNA"/>
</dbReference>
<dbReference type="SUPFAM" id="SSF53756">
    <property type="entry name" value="UDP-Glycosyltransferase/glycogen phosphorylase"/>
    <property type="match status" value="1"/>
</dbReference>
<dbReference type="InterPro" id="IPR006379">
    <property type="entry name" value="HAD-SF_hydro_IIB"/>
</dbReference>
<dbReference type="CDD" id="cd01627">
    <property type="entry name" value="HAD_TPP"/>
    <property type="match status" value="1"/>
</dbReference>
<comment type="similarity">
    <text evidence="2">In the C-terminal section; belongs to the trehalose phosphatase family.</text>
</comment>
<dbReference type="Gene3D" id="3.40.50.1000">
    <property type="entry name" value="HAD superfamily/HAD-like"/>
    <property type="match status" value="1"/>
</dbReference>
<dbReference type="GO" id="GO:0004805">
    <property type="term" value="F:trehalose-phosphatase activity"/>
    <property type="evidence" value="ECO:0007669"/>
    <property type="project" value="TreeGrafter"/>
</dbReference>
<feature type="region of interest" description="Disordered" evidence="3">
    <location>
        <begin position="32"/>
        <end position="67"/>
    </location>
</feature>
<protein>
    <submittedName>
        <fullName evidence="4">Glycosyltransferase family 20-domain-containing protein</fullName>
    </submittedName>
</protein>
<evidence type="ECO:0000313" key="5">
    <source>
        <dbReference type="Proteomes" id="UP001209540"/>
    </source>
</evidence>
<dbReference type="Proteomes" id="UP001209540">
    <property type="component" value="Unassembled WGS sequence"/>
</dbReference>
<comment type="caution">
    <text evidence="4">The sequence shown here is derived from an EMBL/GenBank/DDBJ whole genome shotgun (WGS) entry which is preliminary data.</text>
</comment>
<proteinExistence type="inferred from homology"/>
<dbReference type="SUPFAM" id="SSF56784">
    <property type="entry name" value="HAD-like"/>
    <property type="match status" value="1"/>
</dbReference>
<dbReference type="PANTHER" id="PTHR10788:SF15">
    <property type="entry name" value="TREHALOSE SYNTHASE COMPLEX REGULATORY SUBUNIT TPS3-RELATED"/>
    <property type="match status" value="1"/>
</dbReference>
<feature type="compositionally biased region" description="Basic and acidic residues" evidence="3">
    <location>
        <begin position="119"/>
        <end position="135"/>
    </location>
</feature>
<dbReference type="PANTHER" id="PTHR10788">
    <property type="entry name" value="TREHALOSE-6-PHOSPHATE SYNTHASE"/>
    <property type="match status" value="1"/>
</dbReference>
<dbReference type="InterPro" id="IPR023214">
    <property type="entry name" value="HAD_sf"/>
</dbReference>
<dbReference type="NCBIfam" id="TIGR00685">
    <property type="entry name" value="T6PP"/>
    <property type="match status" value="1"/>
</dbReference>
<dbReference type="NCBIfam" id="NF011071">
    <property type="entry name" value="PRK14501.1"/>
    <property type="match status" value="1"/>
</dbReference>
<feature type="compositionally biased region" description="Low complexity" evidence="3">
    <location>
        <begin position="106"/>
        <end position="117"/>
    </location>
</feature>
<dbReference type="AlphaFoldDB" id="A0AAD5KCH3"/>
<comment type="similarity">
    <text evidence="1">In the N-terminal section; belongs to the glycosyltransferase 20 family.</text>
</comment>
<evidence type="ECO:0000256" key="2">
    <source>
        <dbReference type="ARBA" id="ARBA00006330"/>
    </source>
</evidence>
<reference evidence="4" key="1">
    <citation type="journal article" date="2022" name="IScience">
        <title>Evolution of zygomycete secretomes and the origins of terrestrial fungal ecologies.</title>
        <authorList>
            <person name="Chang Y."/>
            <person name="Wang Y."/>
            <person name="Mondo S."/>
            <person name="Ahrendt S."/>
            <person name="Andreopoulos W."/>
            <person name="Barry K."/>
            <person name="Beard J."/>
            <person name="Benny G.L."/>
            <person name="Blankenship S."/>
            <person name="Bonito G."/>
            <person name="Cuomo C."/>
            <person name="Desiro A."/>
            <person name="Gervers K.A."/>
            <person name="Hundley H."/>
            <person name="Kuo A."/>
            <person name="LaButti K."/>
            <person name="Lang B.F."/>
            <person name="Lipzen A."/>
            <person name="O'Donnell K."/>
            <person name="Pangilinan J."/>
            <person name="Reynolds N."/>
            <person name="Sandor L."/>
            <person name="Smith M.E."/>
            <person name="Tsang A."/>
            <person name="Grigoriev I.V."/>
            <person name="Stajich J.E."/>
            <person name="Spatafora J.W."/>
        </authorList>
    </citation>
    <scope>NUCLEOTIDE SEQUENCE</scope>
    <source>
        <strain evidence="4">RSA 2281</strain>
    </source>
</reference>
<name>A0AAD5KCH3_9FUNG</name>